<dbReference type="eggNOG" id="ENOG502S1EZ">
    <property type="taxonomic scope" value="Eukaryota"/>
</dbReference>
<dbReference type="KEGG" id="ctp:CTRG_05538"/>
<dbReference type="VEuPathDB" id="FungiDB:CTRG_05538"/>
<dbReference type="RefSeq" id="XP_002551240.1">
    <property type="nucleotide sequence ID" value="XM_002551194.1"/>
</dbReference>
<evidence type="ECO:0000313" key="2">
    <source>
        <dbReference type="Proteomes" id="UP000002037"/>
    </source>
</evidence>
<evidence type="ECO:0008006" key="3">
    <source>
        <dbReference type="Google" id="ProtNLM"/>
    </source>
</evidence>
<gene>
    <name evidence="1" type="ORF">CTRG_05538</name>
</gene>
<dbReference type="STRING" id="294747.C5MHI4"/>
<proteinExistence type="predicted"/>
<dbReference type="SUPFAM" id="SSF56281">
    <property type="entry name" value="Metallo-hydrolase/oxidoreductase"/>
    <property type="match status" value="1"/>
</dbReference>
<accession>C5MHI4</accession>
<keyword evidence="2" id="KW-1185">Reference proteome</keyword>
<reference evidence="1 2" key="1">
    <citation type="journal article" date="2009" name="Nature">
        <title>Evolution of pathogenicity and sexual reproduction in eight Candida genomes.</title>
        <authorList>
            <person name="Butler G."/>
            <person name="Rasmussen M.D."/>
            <person name="Lin M.F."/>
            <person name="Santos M.A."/>
            <person name="Sakthikumar S."/>
            <person name="Munro C.A."/>
            <person name="Rheinbay E."/>
            <person name="Grabherr M."/>
            <person name="Forche A."/>
            <person name="Reedy J.L."/>
            <person name="Agrafioti I."/>
            <person name="Arnaud M.B."/>
            <person name="Bates S."/>
            <person name="Brown A.J."/>
            <person name="Brunke S."/>
            <person name="Costanzo M.C."/>
            <person name="Fitzpatrick D.A."/>
            <person name="de Groot P.W."/>
            <person name="Harris D."/>
            <person name="Hoyer L.L."/>
            <person name="Hube B."/>
            <person name="Klis F.M."/>
            <person name="Kodira C."/>
            <person name="Lennard N."/>
            <person name="Logue M.E."/>
            <person name="Martin R."/>
            <person name="Neiman A.M."/>
            <person name="Nikolaou E."/>
            <person name="Quail M.A."/>
            <person name="Quinn J."/>
            <person name="Santos M.C."/>
            <person name="Schmitzberger F.F."/>
            <person name="Sherlock G."/>
            <person name="Shah P."/>
            <person name="Silverstein K.A."/>
            <person name="Skrzypek M.S."/>
            <person name="Soll D."/>
            <person name="Staggs R."/>
            <person name="Stansfield I."/>
            <person name="Stumpf M.P."/>
            <person name="Sudbery P.E."/>
            <person name="Srikantha T."/>
            <person name="Zeng Q."/>
            <person name="Berman J."/>
            <person name="Berriman M."/>
            <person name="Heitman J."/>
            <person name="Gow N.A."/>
            <person name="Lorenz M.C."/>
            <person name="Birren B.W."/>
            <person name="Kellis M."/>
            <person name="Cuomo C.A."/>
        </authorList>
    </citation>
    <scope>NUCLEOTIDE SEQUENCE [LARGE SCALE GENOMIC DNA]</scope>
    <source>
        <strain evidence="2">ATCC MYA-3404 / T1</strain>
    </source>
</reference>
<organism evidence="1 2">
    <name type="scientific">Candida tropicalis (strain ATCC MYA-3404 / T1)</name>
    <name type="common">Yeast</name>
    <dbReference type="NCBI Taxonomy" id="294747"/>
    <lineage>
        <taxon>Eukaryota</taxon>
        <taxon>Fungi</taxon>
        <taxon>Dikarya</taxon>
        <taxon>Ascomycota</taxon>
        <taxon>Saccharomycotina</taxon>
        <taxon>Pichiomycetes</taxon>
        <taxon>Debaryomycetaceae</taxon>
        <taxon>Candida/Lodderomyces clade</taxon>
        <taxon>Candida</taxon>
    </lineage>
</organism>
<dbReference type="PANTHER" id="PTHR33835">
    <property type="entry name" value="YALI0C07656P"/>
    <property type="match status" value="1"/>
</dbReference>
<evidence type="ECO:0000313" key="1">
    <source>
        <dbReference type="EMBL" id="EER31086.1"/>
    </source>
</evidence>
<dbReference type="HOGENOM" id="CLU_056292_1_0_1"/>
<dbReference type="OrthoDB" id="421671at2759"/>
<dbReference type="PANTHER" id="PTHR33835:SF1">
    <property type="entry name" value="METALLO-BETA-LACTAMASE DOMAIN-CONTAINING PROTEIN"/>
    <property type="match status" value="1"/>
</dbReference>
<sequence length="272" mass="30996">MGYPVPLRVVTKKISPNVLTVSCPFSIFDKLNVGARMVIFHFQGDIIIWSPIPYNKEVFESSIAKLTSEPYTVKYIFVINIEHNLSAESYREAYPDVKLIGPENTSRCAIDFPLTNENAMKIIKSSGWDSLGITDASIVDNFELIYNSYHKNRELVVYEKSTKSILLADFIFNLGVPGTTSGEHVLEQYSPELGFPKGFNPHGGWSFFSRYLQPESKVGRYLMNRLQKTKNHPEKTKEIIALINQWDYENIIMVHGDVITKDAKKTLSNIYV</sequence>
<dbReference type="EMBL" id="GG692402">
    <property type="protein sequence ID" value="EER31086.1"/>
    <property type="molecule type" value="Genomic_DNA"/>
</dbReference>
<protein>
    <recommendedName>
        <fullName evidence="3">Metallo-beta-lactamase domain-containing protein</fullName>
    </recommendedName>
</protein>
<dbReference type="GeneID" id="8300672"/>
<dbReference type="Proteomes" id="UP000002037">
    <property type="component" value="Unassembled WGS sequence"/>
</dbReference>
<dbReference type="InterPro" id="IPR036866">
    <property type="entry name" value="RibonucZ/Hydroxyglut_hydro"/>
</dbReference>
<dbReference type="AlphaFoldDB" id="C5MHI4"/>
<name>C5MHI4_CANTT</name>
<dbReference type="InterPro" id="IPR025638">
    <property type="entry name" value="DUF4336"/>
</dbReference>